<gene>
    <name evidence="3" type="ORF">ESU54_06990</name>
</gene>
<dbReference type="EMBL" id="VORT01000004">
    <property type="protein sequence ID" value="TXD73502.1"/>
    <property type="molecule type" value="Genomic_DNA"/>
</dbReference>
<name>A0A5C6Z0K5_9FLAO</name>
<feature type="transmembrane region" description="Helical" evidence="1">
    <location>
        <begin position="6"/>
        <end position="23"/>
    </location>
</feature>
<dbReference type="Pfam" id="PF09851">
    <property type="entry name" value="SHOCT"/>
    <property type="match status" value="1"/>
</dbReference>
<keyword evidence="1" id="KW-0472">Membrane</keyword>
<protein>
    <submittedName>
        <fullName evidence="3">SHOCT domain-containing protein</fullName>
    </submittedName>
</protein>
<evidence type="ECO:0000256" key="1">
    <source>
        <dbReference type="SAM" id="Phobius"/>
    </source>
</evidence>
<evidence type="ECO:0000313" key="4">
    <source>
        <dbReference type="Proteomes" id="UP000321497"/>
    </source>
</evidence>
<accession>A0A5C6Z0K5</accession>
<dbReference type="AlphaFoldDB" id="A0A5C6Z0K5"/>
<evidence type="ECO:0000313" key="3">
    <source>
        <dbReference type="EMBL" id="TXD73502.1"/>
    </source>
</evidence>
<comment type="caution">
    <text evidence="3">The sequence shown here is derived from an EMBL/GenBank/DDBJ whole genome shotgun (WGS) entry which is preliminary data.</text>
</comment>
<sequence length="64" mass="7462">MDYKWDFIIVFGVIILGIFIYAGRKKIKSAKSSKAMDVLNKRYAQGEITKEEYDEIKQNINSNK</sequence>
<organism evidence="3 4">
    <name type="scientific">Aequorivita antarctica</name>
    <dbReference type="NCBI Taxonomy" id="153266"/>
    <lineage>
        <taxon>Bacteria</taxon>
        <taxon>Pseudomonadati</taxon>
        <taxon>Bacteroidota</taxon>
        <taxon>Flavobacteriia</taxon>
        <taxon>Flavobacteriales</taxon>
        <taxon>Flavobacteriaceae</taxon>
        <taxon>Aequorivita</taxon>
    </lineage>
</organism>
<proteinExistence type="predicted"/>
<dbReference type="InterPro" id="IPR018649">
    <property type="entry name" value="SHOCT"/>
</dbReference>
<dbReference type="RefSeq" id="WP_111845296.1">
    <property type="nucleotide sequence ID" value="NZ_UEGI01000016.1"/>
</dbReference>
<reference evidence="3 4" key="1">
    <citation type="submission" date="2019-08" db="EMBL/GenBank/DDBJ databases">
        <title>Genome of Aequorivita antarctica SW49 (type strain).</title>
        <authorList>
            <person name="Bowman J.P."/>
        </authorList>
    </citation>
    <scope>NUCLEOTIDE SEQUENCE [LARGE SCALE GENOMIC DNA]</scope>
    <source>
        <strain evidence="3 4">SW49</strain>
    </source>
</reference>
<dbReference type="Proteomes" id="UP000321497">
    <property type="component" value="Unassembled WGS sequence"/>
</dbReference>
<keyword evidence="1" id="KW-1133">Transmembrane helix</keyword>
<keyword evidence="4" id="KW-1185">Reference proteome</keyword>
<feature type="domain" description="SHOCT" evidence="2">
    <location>
        <begin position="35"/>
        <end position="58"/>
    </location>
</feature>
<keyword evidence="1" id="KW-0812">Transmembrane</keyword>
<evidence type="ECO:0000259" key="2">
    <source>
        <dbReference type="Pfam" id="PF09851"/>
    </source>
</evidence>